<dbReference type="EnsemblMetazoa" id="CPIJ011473-RA">
    <property type="protein sequence ID" value="CPIJ011473-PA"/>
    <property type="gene ID" value="CPIJ011473"/>
</dbReference>
<protein>
    <submittedName>
        <fullName evidence="2 3">Uncharacterized protein</fullName>
    </submittedName>
</protein>
<dbReference type="InParanoid" id="B0WX99"/>
<feature type="compositionally biased region" description="Polar residues" evidence="1">
    <location>
        <begin position="193"/>
        <end position="207"/>
    </location>
</feature>
<dbReference type="OrthoDB" id="6162910at2759"/>
<dbReference type="VEuPathDB" id="VectorBase:CPIJ011473"/>
<evidence type="ECO:0000313" key="2">
    <source>
        <dbReference type="EMBL" id="EDS36360.1"/>
    </source>
</evidence>
<reference evidence="3" key="2">
    <citation type="submission" date="2020-05" db="UniProtKB">
        <authorList>
            <consortium name="EnsemblMetazoa"/>
        </authorList>
    </citation>
    <scope>IDENTIFICATION</scope>
    <source>
        <strain evidence="3">JHB</strain>
    </source>
</reference>
<feature type="compositionally biased region" description="Polar residues" evidence="1">
    <location>
        <begin position="79"/>
        <end position="94"/>
    </location>
</feature>
<gene>
    <name evidence="3" type="primary">6044511</name>
    <name evidence="2" type="ORF">CpipJ_CPIJ011473</name>
</gene>
<dbReference type="AlphaFoldDB" id="B0WX99"/>
<name>B0WX99_CULQU</name>
<proteinExistence type="predicted"/>
<evidence type="ECO:0000313" key="4">
    <source>
        <dbReference type="Proteomes" id="UP000002320"/>
    </source>
</evidence>
<feature type="compositionally biased region" description="Polar residues" evidence="1">
    <location>
        <begin position="151"/>
        <end position="179"/>
    </location>
</feature>
<feature type="compositionally biased region" description="Low complexity" evidence="1">
    <location>
        <begin position="126"/>
        <end position="150"/>
    </location>
</feature>
<evidence type="ECO:0000256" key="1">
    <source>
        <dbReference type="SAM" id="MobiDB-lite"/>
    </source>
</evidence>
<reference evidence="2" key="1">
    <citation type="submission" date="2007-03" db="EMBL/GenBank/DDBJ databases">
        <title>Annotation of Culex pipiens quinquefasciatus.</title>
        <authorList>
            <consortium name="The Broad Institute Genome Sequencing Platform"/>
            <person name="Atkinson P.W."/>
            <person name="Hemingway J."/>
            <person name="Christensen B.M."/>
            <person name="Higgs S."/>
            <person name="Kodira C."/>
            <person name="Hannick L."/>
            <person name="Megy K."/>
            <person name="O'Leary S."/>
            <person name="Pearson M."/>
            <person name="Haas B.J."/>
            <person name="Mauceli E."/>
            <person name="Wortman J.R."/>
            <person name="Lee N.H."/>
            <person name="Guigo R."/>
            <person name="Stanke M."/>
            <person name="Alvarado L."/>
            <person name="Amedeo P."/>
            <person name="Antoine C.H."/>
            <person name="Arensburger P."/>
            <person name="Bidwell S.L."/>
            <person name="Crawford M."/>
            <person name="Camaro F."/>
            <person name="Devon K."/>
            <person name="Engels R."/>
            <person name="Hammond M."/>
            <person name="Howarth C."/>
            <person name="Koehrsen M."/>
            <person name="Lawson D."/>
            <person name="Montgomery P."/>
            <person name="Nene V."/>
            <person name="Nusbaum C."/>
            <person name="Puiu D."/>
            <person name="Romero-Severson J."/>
            <person name="Severson D.W."/>
            <person name="Shumway M."/>
            <person name="Sisk P."/>
            <person name="Stolte C."/>
            <person name="Zeng Q."/>
            <person name="Eisenstadt E."/>
            <person name="Fraser-Liggett C."/>
            <person name="Strausberg R."/>
            <person name="Galagan J."/>
            <person name="Birren B."/>
            <person name="Collins F.H."/>
        </authorList>
    </citation>
    <scope>NUCLEOTIDE SEQUENCE [LARGE SCALE GENOMIC DNA]</scope>
    <source>
        <strain evidence="2">JHB</strain>
    </source>
</reference>
<dbReference type="VEuPathDB" id="VectorBase:CQUJHB003159"/>
<dbReference type="STRING" id="7176.B0WX99"/>
<dbReference type="HOGENOM" id="CLU_1130048_0_0_1"/>
<dbReference type="eggNOG" id="ENOG502TKVE">
    <property type="taxonomic scope" value="Eukaryota"/>
</dbReference>
<organism>
    <name type="scientific">Culex quinquefasciatus</name>
    <name type="common">Southern house mosquito</name>
    <name type="synonym">Culex pungens</name>
    <dbReference type="NCBI Taxonomy" id="7176"/>
    <lineage>
        <taxon>Eukaryota</taxon>
        <taxon>Metazoa</taxon>
        <taxon>Ecdysozoa</taxon>
        <taxon>Arthropoda</taxon>
        <taxon>Hexapoda</taxon>
        <taxon>Insecta</taxon>
        <taxon>Pterygota</taxon>
        <taxon>Neoptera</taxon>
        <taxon>Endopterygota</taxon>
        <taxon>Diptera</taxon>
        <taxon>Nematocera</taxon>
        <taxon>Culicoidea</taxon>
        <taxon>Culicidae</taxon>
        <taxon>Culicinae</taxon>
        <taxon>Culicini</taxon>
        <taxon>Culex</taxon>
        <taxon>Culex</taxon>
    </lineage>
</organism>
<sequence>MARCGKPVPELNPTETAKNKIVSYGQLNALTNQSAHQRKLLNRQNIQFSYVNQRVLIVSATRTPRSPDIFEISPRPFSVTPQPQNSGFQYSRGSSLRTSDFFSNGLSPPSIPSRSFAGGVVGSGTSGSSSGLGSPISSGSGISSSGSSHSYRQTQRKSPFSSGAIGTSLTDSDALQTPRSPDIFEISPRPFSVTPQPQNSGFQYSRGSSLRTSDFFSNGLSPPSIPSRSLPEFYKMTLEHLEIYVS</sequence>
<dbReference type="Proteomes" id="UP000002320">
    <property type="component" value="Unassembled WGS sequence"/>
</dbReference>
<keyword evidence="4" id="KW-1185">Reference proteome</keyword>
<feature type="region of interest" description="Disordered" evidence="1">
    <location>
        <begin position="68"/>
        <end position="94"/>
    </location>
</feature>
<feature type="region of interest" description="Disordered" evidence="1">
    <location>
        <begin position="117"/>
        <end position="207"/>
    </location>
</feature>
<dbReference type="EMBL" id="DS232160">
    <property type="protein sequence ID" value="EDS36360.1"/>
    <property type="molecule type" value="Genomic_DNA"/>
</dbReference>
<accession>B0WX99</accession>
<evidence type="ECO:0000313" key="3">
    <source>
        <dbReference type="EnsemblMetazoa" id="CPIJ011473-PA"/>
    </source>
</evidence>
<dbReference type="KEGG" id="cqu:CpipJ_CPIJ011473"/>